<organism evidence="1 2">
    <name type="scientific">Paralvinella palmiformis</name>
    <dbReference type="NCBI Taxonomy" id="53620"/>
    <lineage>
        <taxon>Eukaryota</taxon>
        <taxon>Metazoa</taxon>
        <taxon>Spiralia</taxon>
        <taxon>Lophotrochozoa</taxon>
        <taxon>Annelida</taxon>
        <taxon>Polychaeta</taxon>
        <taxon>Sedentaria</taxon>
        <taxon>Canalipalpata</taxon>
        <taxon>Terebellida</taxon>
        <taxon>Terebelliformia</taxon>
        <taxon>Alvinellidae</taxon>
        <taxon>Paralvinella</taxon>
    </lineage>
</organism>
<protein>
    <submittedName>
        <fullName evidence="1">Uncharacterized protein</fullName>
    </submittedName>
</protein>
<evidence type="ECO:0000313" key="2">
    <source>
        <dbReference type="Proteomes" id="UP001208570"/>
    </source>
</evidence>
<keyword evidence="2" id="KW-1185">Reference proteome</keyword>
<dbReference type="EMBL" id="JAODUP010000737">
    <property type="protein sequence ID" value="KAK2144694.1"/>
    <property type="molecule type" value="Genomic_DNA"/>
</dbReference>
<name>A0AAD9J1M7_9ANNE</name>
<proteinExistence type="predicted"/>
<comment type="caution">
    <text evidence="1">The sequence shown here is derived from an EMBL/GenBank/DDBJ whole genome shotgun (WGS) entry which is preliminary data.</text>
</comment>
<dbReference type="Proteomes" id="UP001208570">
    <property type="component" value="Unassembled WGS sequence"/>
</dbReference>
<gene>
    <name evidence="1" type="ORF">LSH36_737g05064</name>
</gene>
<evidence type="ECO:0000313" key="1">
    <source>
        <dbReference type="EMBL" id="KAK2144694.1"/>
    </source>
</evidence>
<sequence>ETDNCIITLQSYVELLSAFSLRDSEQSAYLSLQTVAELSRLEPDTYNGPFTGDTPLDQIRSVPQLSFKNNKCYAGSTIPRPAQIIRDRTLDFVCYLVRTLPQAAVEQSLYILVQHVCSKIPDKAEYRAKVSQVGR</sequence>
<dbReference type="AlphaFoldDB" id="A0AAD9J1M7"/>
<accession>A0AAD9J1M7</accession>
<feature type="non-terminal residue" evidence="1">
    <location>
        <position position="1"/>
    </location>
</feature>
<reference evidence="1" key="1">
    <citation type="journal article" date="2023" name="Mol. Biol. Evol.">
        <title>Third-Generation Sequencing Reveals the Adaptive Role of the Epigenome in Three Deep-Sea Polychaetes.</title>
        <authorList>
            <person name="Perez M."/>
            <person name="Aroh O."/>
            <person name="Sun Y."/>
            <person name="Lan Y."/>
            <person name="Juniper S.K."/>
            <person name="Young C.R."/>
            <person name="Angers B."/>
            <person name="Qian P.Y."/>
        </authorList>
    </citation>
    <scope>NUCLEOTIDE SEQUENCE</scope>
    <source>
        <strain evidence="1">P08H-3</strain>
    </source>
</reference>